<evidence type="ECO:0000256" key="1">
    <source>
        <dbReference type="SAM" id="MobiDB-lite"/>
    </source>
</evidence>
<reference evidence="2" key="1">
    <citation type="submission" date="2021-06" db="EMBL/GenBank/DDBJ databases">
        <title>Comparative genomics, transcriptomics and evolutionary studies reveal genomic signatures of adaptation to plant cell wall in hemibiotrophic fungi.</title>
        <authorList>
            <consortium name="DOE Joint Genome Institute"/>
            <person name="Baroncelli R."/>
            <person name="Diaz J.F."/>
            <person name="Benocci T."/>
            <person name="Peng M."/>
            <person name="Battaglia E."/>
            <person name="Haridas S."/>
            <person name="Andreopoulos W."/>
            <person name="Labutti K."/>
            <person name="Pangilinan J."/>
            <person name="Floch G.L."/>
            <person name="Makela M.R."/>
            <person name="Henrissat B."/>
            <person name="Grigoriev I.V."/>
            <person name="Crouch J.A."/>
            <person name="De Vries R.P."/>
            <person name="Sukno S.A."/>
            <person name="Thon M.R."/>
        </authorList>
    </citation>
    <scope>NUCLEOTIDE SEQUENCE</scope>
    <source>
        <strain evidence="2">CBS 102054</strain>
    </source>
</reference>
<evidence type="ECO:0000313" key="3">
    <source>
        <dbReference type="Proteomes" id="UP001243989"/>
    </source>
</evidence>
<keyword evidence="3" id="KW-1185">Reference proteome</keyword>
<proteinExistence type="predicted"/>
<gene>
    <name evidence="2" type="ORF">BDP81DRAFT_88294</name>
</gene>
<name>A0AAJ0EK41_9PEZI</name>
<accession>A0AAJ0EK41</accession>
<organism evidence="2 3">
    <name type="scientific">Colletotrichum phormii</name>
    <dbReference type="NCBI Taxonomy" id="359342"/>
    <lineage>
        <taxon>Eukaryota</taxon>
        <taxon>Fungi</taxon>
        <taxon>Dikarya</taxon>
        <taxon>Ascomycota</taxon>
        <taxon>Pezizomycotina</taxon>
        <taxon>Sordariomycetes</taxon>
        <taxon>Hypocreomycetidae</taxon>
        <taxon>Glomerellales</taxon>
        <taxon>Glomerellaceae</taxon>
        <taxon>Colletotrichum</taxon>
        <taxon>Colletotrichum acutatum species complex</taxon>
    </lineage>
</organism>
<dbReference type="Proteomes" id="UP001243989">
    <property type="component" value="Unassembled WGS sequence"/>
</dbReference>
<comment type="caution">
    <text evidence="2">The sequence shown here is derived from an EMBL/GenBank/DDBJ whole genome shotgun (WGS) entry which is preliminary data.</text>
</comment>
<dbReference type="EMBL" id="JAHMHQ010000002">
    <property type="protein sequence ID" value="KAK1654766.1"/>
    <property type="molecule type" value="Genomic_DNA"/>
</dbReference>
<feature type="region of interest" description="Disordered" evidence="1">
    <location>
        <begin position="130"/>
        <end position="153"/>
    </location>
</feature>
<feature type="compositionally biased region" description="Basic residues" evidence="1">
    <location>
        <begin position="89"/>
        <end position="105"/>
    </location>
</feature>
<dbReference type="GeneID" id="85481304"/>
<feature type="region of interest" description="Disordered" evidence="1">
    <location>
        <begin position="59"/>
        <end position="116"/>
    </location>
</feature>
<evidence type="ECO:0000313" key="2">
    <source>
        <dbReference type="EMBL" id="KAK1654766.1"/>
    </source>
</evidence>
<dbReference type="RefSeq" id="XP_060450810.1">
    <property type="nucleotide sequence ID" value="XM_060596442.1"/>
</dbReference>
<protein>
    <submittedName>
        <fullName evidence="2">Uncharacterized protein</fullName>
    </submittedName>
</protein>
<dbReference type="AlphaFoldDB" id="A0AAJ0EK41"/>
<sequence length="257" mass="29539">MRYIPGWLPYLTFHHHRSFLLIACSPCQSADYLSSYLPPCPPFLITPLSSYLPFRPPASLFPPPTQTTRRSPDSPLISPPLTFRQNACHQHHRRPRRRSPARQARKLGQEGGRSRRRLLHYLHRRPRNLWSHDLQVPRQAQGRETGQGVPGRLSKTSCLSWRLQEGSSAGEVMNQSSSWTRFEVGSRTTLSYSLTHTSHSKRESRLATCGGASIICRQQSRSHHTHHADHSLPTDRRFRFSTLRHSLQDWGLTKGVY</sequence>